<dbReference type="OrthoDB" id="977752at2"/>
<dbReference type="GO" id="GO:0004040">
    <property type="term" value="F:amidase activity"/>
    <property type="evidence" value="ECO:0007669"/>
    <property type="project" value="InterPro"/>
</dbReference>
<dbReference type="InterPro" id="IPR002901">
    <property type="entry name" value="MGlyc_endo_b_GlcNAc-like_dom"/>
</dbReference>
<keyword evidence="2" id="KW-0812">Transmembrane</keyword>
<evidence type="ECO:0000313" key="5">
    <source>
        <dbReference type="Proteomes" id="UP000199021"/>
    </source>
</evidence>
<evidence type="ECO:0000256" key="2">
    <source>
        <dbReference type="SAM" id="Phobius"/>
    </source>
</evidence>
<proteinExistence type="predicted"/>
<evidence type="ECO:0000256" key="1">
    <source>
        <dbReference type="ARBA" id="ARBA00022801"/>
    </source>
</evidence>
<sequence length="300" mass="33070">MTPSTSPSPTAIGRYIGKLFDYAVYYAVELLLIALILYICISRGLTFSVDMYDPLEPGPAQISEASLSGGWTFSFSDPASAFLAAFQNMLPANEAASFAPGETTVAIDAKHKGFNEVALSDDPAPHISNLTLVLSPDYGERKGLAPAIIKAKKDRVQHYLRRYAGIAQQEMREFGIPASITLAQGLLESNAGDSKLAVNSNNHFGIKCRSKCLGCTCRNYGDDTRYDMFRVFTSVAESFREHSELLNSRRYARLKSYGVDYKKWAHGLKSCGYATDKRYGHKLVTIIENLGLDAYDRVEA</sequence>
<keyword evidence="1 4" id="KW-0378">Hydrolase</keyword>
<keyword evidence="5" id="KW-1185">Reference proteome</keyword>
<dbReference type="Gene3D" id="1.10.530.10">
    <property type="match status" value="1"/>
</dbReference>
<keyword evidence="2" id="KW-1133">Transmembrane helix</keyword>
<keyword evidence="2" id="KW-0472">Membrane</keyword>
<name>A0A1H9NLC4_9BACT</name>
<dbReference type="Proteomes" id="UP000199021">
    <property type="component" value="Unassembled WGS sequence"/>
</dbReference>
<feature type="domain" description="Mannosyl-glycoprotein endo-beta-N-acetylglucosamidase-like" evidence="3">
    <location>
        <begin position="148"/>
        <end position="296"/>
    </location>
</feature>
<dbReference type="RefSeq" id="WP_139212060.1">
    <property type="nucleotide sequence ID" value="NZ_FOFB01000038.1"/>
</dbReference>
<organism evidence="4 5">
    <name type="scientific">Neolewinella agarilytica</name>
    <dbReference type="NCBI Taxonomy" id="478744"/>
    <lineage>
        <taxon>Bacteria</taxon>
        <taxon>Pseudomonadati</taxon>
        <taxon>Bacteroidota</taxon>
        <taxon>Saprospiria</taxon>
        <taxon>Saprospirales</taxon>
        <taxon>Lewinellaceae</taxon>
        <taxon>Neolewinella</taxon>
    </lineage>
</organism>
<evidence type="ECO:0000259" key="3">
    <source>
        <dbReference type="SMART" id="SM00047"/>
    </source>
</evidence>
<evidence type="ECO:0000313" key="4">
    <source>
        <dbReference type="EMBL" id="SER36814.1"/>
    </source>
</evidence>
<reference evidence="5" key="1">
    <citation type="submission" date="2016-10" db="EMBL/GenBank/DDBJ databases">
        <authorList>
            <person name="Varghese N."/>
            <person name="Submissions S."/>
        </authorList>
    </citation>
    <scope>NUCLEOTIDE SEQUENCE [LARGE SCALE GENOMIC DNA]</scope>
    <source>
        <strain evidence="5">DSM 24740</strain>
    </source>
</reference>
<dbReference type="AlphaFoldDB" id="A0A1H9NLC4"/>
<dbReference type="InterPro" id="IPR051056">
    <property type="entry name" value="Glycosyl_Hydrolase_73"/>
</dbReference>
<dbReference type="Pfam" id="PF01832">
    <property type="entry name" value="Glucosaminidase"/>
    <property type="match status" value="1"/>
</dbReference>
<feature type="transmembrane region" description="Helical" evidence="2">
    <location>
        <begin position="23"/>
        <end position="41"/>
    </location>
</feature>
<gene>
    <name evidence="4" type="ORF">SAMN05444359_1383</name>
</gene>
<accession>A0A1H9NLC4</accession>
<dbReference type="PANTHER" id="PTHR33308:SF9">
    <property type="entry name" value="PEPTIDOGLYCAN HYDROLASE FLGJ"/>
    <property type="match status" value="1"/>
</dbReference>
<dbReference type="EMBL" id="FOFB01000038">
    <property type="protein sequence ID" value="SER36814.1"/>
    <property type="molecule type" value="Genomic_DNA"/>
</dbReference>
<dbReference type="InParanoid" id="A0A1H9NLC4"/>
<protein>
    <submittedName>
        <fullName evidence="4">Flagellum-specific peptidoglycan hydrolase FlgJ</fullName>
    </submittedName>
</protein>
<dbReference type="STRING" id="478744.SAMN05444359_1383"/>
<dbReference type="SMART" id="SM00047">
    <property type="entry name" value="LYZ2"/>
    <property type="match status" value="1"/>
</dbReference>
<dbReference type="PANTHER" id="PTHR33308">
    <property type="entry name" value="PEPTIDOGLYCAN HYDROLASE FLGJ"/>
    <property type="match status" value="1"/>
</dbReference>